<dbReference type="EMBL" id="CM044703">
    <property type="protein sequence ID" value="KAI5673927.1"/>
    <property type="molecule type" value="Genomic_DNA"/>
</dbReference>
<sequence>MKLTNTRSSFPREIFNFKSYTSKAETYSTSLQKVTDLGEPKSISNPFFHLLPEVKNPNNIVNLICSALKLKDVVNSPLPLLQKSMREQGLINHLGTQEISRVLLRCQSDAHSALTFFNWVKSDVGLKLNTQNYCFVVHILVWSREFPQAMSILSELVDMNRGMGKNVDIFKSLLLCSNECNWDPVVFDMLIKAHLKFGMLKESYRAFRKMVKLGFVPQVITINCLLNGLSKSKYSSKCWEVYKEIGRIGVHPNPCTFNILTCVVCKDGDVDKVNEFLEKMEEEGFDPDIFTYNMLVHSYCRKGRLKDAIYLYHIMFRRGIEPDVVTCTVLINGLCKQGSVRDAHQIFAEMIQRGLRPDLMAFNTLISGYCKEGLMHEARSLLHDMIGSGLHPDNFTCKILVEGYHKQNHLISAVNLVVELQRFGFPIPQDVYVYLIIALSEEKRPFAAKRLLEGIRCHYELSAEMYYSLIDSFCQCNYVEEGLLYKAEMESKDMKLDLGIYRTLICSLCRLSRMKEAENFIREMVQSGIDPDTEICRSLVTGYCKERNIFEAESILRLFALEFQVFDAISYNELSRVICKEYGVAKLMEFQDDLKEVGFVPNGQTCKYAVDGLKKVMLINKGIITVD</sequence>
<evidence type="ECO:0000313" key="2">
    <source>
        <dbReference type="Proteomes" id="UP001060085"/>
    </source>
</evidence>
<accession>A0ACC0BMK8</accession>
<gene>
    <name evidence="1" type="ORF">M9H77_14291</name>
</gene>
<comment type="caution">
    <text evidence="1">The sequence shown here is derived from an EMBL/GenBank/DDBJ whole genome shotgun (WGS) entry which is preliminary data.</text>
</comment>
<proteinExistence type="predicted"/>
<evidence type="ECO:0000313" key="1">
    <source>
        <dbReference type="EMBL" id="KAI5673927.1"/>
    </source>
</evidence>
<protein>
    <submittedName>
        <fullName evidence="1">Uncharacterized protein</fullName>
    </submittedName>
</protein>
<dbReference type="Proteomes" id="UP001060085">
    <property type="component" value="Linkage Group LG03"/>
</dbReference>
<name>A0ACC0BMK8_CATRO</name>
<keyword evidence="2" id="KW-1185">Reference proteome</keyword>
<organism evidence="1 2">
    <name type="scientific">Catharanthus roseus</name>
    <name type="common">Madagascar periwinkle</name>
    <name type="synonym">Vinca rosea</name>
    <dbReference type="NCBI Taxonomy" id="4058"/>
    <lineage>
        <taxon>Eukaryota</taxon>
        <taxon>Viridiplantae</taxon>
        <taxon>Streptophyta</taxon>
        <taxon>Embryophyta</taxon>
        <taxon>Tracheophyta</taxon>
        <taxon>Spermatophyta</taxon>
        <taxon>Magnoliopsida</taxon>
        <taxon>eudicotyledons</taxon>
        <taxon>Gunneridae</taxon>
        <taxon>Pentapetalae</taxon>
        <taxon>asterids</taxon>
        <taxon>lamiids</taxon>
        <taxon>Gentianales</taxon>
        <taxon>Apocynaceae</taxon>
        <taxon>Rauvolfioideae</taxon>
        <taxon>Vinceae</taxon>
        <taxon>Catharanthinae</taxon>
        <taxon>Catharanthus</taxon>
    </lineage>
</organism>
<reference evidence="2" key="1">
    <citation type="journal article" date="2023" name="Nat. Plants">
        <title>Single-cell RNA sequencing provides a high-resolution roadmap for understanding the multicellular compartmentation of specialized metabolism.</title>
        <authorList>
            <person name="Sun S."/>
            <person name="Shen X."/>
            <person name="Li Y."/>
            <person name="Li Y."/>
            <person name="Wang S."/>
            <person name="Li R."/>
            <person name="Zhang H."/>
            <person name="Shen G."/>
            <person name="Guo B."/>
            <person name="Wei J."/>
            <person name="Xu J."/>
            <person name="St-Pierre B."/>
            <person name="Chen S."/>
            <person name="Sun C."/>
        </authorList>
    </citation>
    <scope>NUCLEOTIDE SEQUENCE [LARGE SCALE GENOMIC DNA]</scope>
</reference>